<sequence>MSTSRMKKTEIAMKKKFSIKQGKIDKPLFISDPTIKRNICNNCGNPDHLYAGSRSPTPSTSSPKNDKNEQNKRVRKDPAYDDSSFSEEEQIENMLHTQRTLVQKVDQAISGLQGMIEGALQNFLGFATSSTTEQQFIPLEDNEEYLSTDNEEEADVESNIDA</sequence>
<feature type="compositionally biased region" description="Acidic residues" evidence="1">
    <location>
        <begin position="140"/>
        <end position="162"/>
    </location>
</feature>
<feature type="compositionally biased region" description="Basic and acidic residues" evidence="1">
    <location>
        <begin position="64"/>
        <end position="79"/>
    </location>
</feature>
<organism evidence="2 3">
    <name type="scientific">Rhizophagus clarus</name>
    <dbReference type="NCBI Taxonomy" id="94130"/>
    <lineage>
        <taxon>Eukaryota</taxon>
        <taxon>Fungi</taxon>
        <taxon>Fungi incertae sedis</taxon>
        <taxon>Mucoromycota</taxon>
        <taxon>Glomeromycotina</taxon>
        <taxon>Glomeromycetes</taxon>
        <taxon>Glomerales</taxon>
        <taxon>Glomeraceae</taxon>
        <taxon>Rhizophagus</taxon>
    </lineage>
</organism>
<gene>
    <name evidence="2" type="ORF">RclHR1_24660004</name>
</gene>
<evidence type="ECO:0000256" key="1">
    <source>
        <dbReference type="SAM" id="MobiDB-lite"/>
    </source>
</evidence>
<dbReference type="AlphaFoldDB" id="A0A2Z6QZG9"/>
<feature type="compositionally biased region" description="Low complexity" evidence="1">
    <location>
        <begin position="53"/>
        <end position="63"/>
    </location>
</feature>
<dbReference type="EMBL" id="BEXD01001631">
    <property type="protein sequence ID" value="GBB95045.1"/>
    <property type="molecule type" value="Genomic_DNA"/>
</dbReference>
<feature type="region of interest" description="Disordered" evidence="1">
    <location>
        <begin position="138"/>
        <end position="162"/>
    </location>
</feature>
<evidence type="ECO:0000313" key="3">
    <source>
        <dbReference type="Proteomes" id="UP000247702"/>
    </source>
</evidence>
<proteinExistence type="predicted"/>
<reference evidence="2 3" key="1">
    <citation type="submission" date="2017-11" db="EMBL/GenBank/DDBJ databases">
        <title>The genome of Rhizophagus clarus HR1 reveals common genetic basis of auxotrophy among arbuscular mycorrhizal fungi.</title>
        <authorList>
            <person name="Kobayashi Y."/>
        </authorList>
    </citation>
    <scope>NUCLEOTIDE SEQUENCE [LARGE SCALE GENOMIC DNA]</scope>
    <source>
        <strain evidence="2 3">HR1</strain>
    </source>
</reference>
<dbReference type="Proteomes" id="UP000247702">
    <property type="component" value="Unassembled WGS sequence"/>
</dbReference>
<protein>
    <submittedName>
        <fullName evidence="2">Uncharacterized protein</fullName>
    </submittedName>
</protein>
<feature type="region of interest" description="Disordered" evidence="1">
    <location>
        <begin position="43"/>
        <end position="92"/>
    </location>
</feature>
<name>A0A2Z6QZG9_9GLOM</name>
<comment type="caution">
    <text evidence="2">The sequence shown here is derived from an EMBL/GenBank/DDBJ whole genome shotgun (WGS) entry which is preliminary data.</text>
</comment>
<accession>A0A2Z6QZG9</accession>
<evidence type="ECO:0000313" key="2">
    <source>
        <dbReference type="EMBL" id="GBB95045.1"/>
    </source>
</evidence>
<keyword evidence="3" id="KW-1185">Reference proteome</keyword>